<reference evidence="9 10" key="1">
    <citation type="submission" date="2016-08" db="EMBL/GenBank/DDBJ databases">
        <authorList>
            <person name="Seilhamer J.J."/>
        </authorList>
    </citation>
    <scope>NUCLEOTIDE SEQUENCE [LARGE SCALE GENOMIC DNA]</scope>
    <source>
        <strain evidence="9 10">PH27A</strain>
    </source>
</reference>
<name>A0A1E2VET4_9GAMM</name>
<dbReference type="STRING" id="197479.BFW38_14365"/>
<comment type="similarity">
    <text evidence="6">Belongs to the BamD family.</text>
</comment>
<dbReference type="SUPFAM" id="SSF48452">
    <property type="entry name" value="TPR-like"/>
    <property type="match status" value="1"/>
</dbReference>
<dbReference type="PROSITE" id="PS51257">
    <property type="entry name" value="PROKAR_LIPOPROTEIN"/>
    <property type="match status" value="1"/>
</dbReference>
<dbReference type="HAMAP" id="MF_00922">
    <property type="entry name" value="OM_assembly_BamD"/>
    <property type="match status" value="1"/>
</dbReference>
<organism evidence="9 10">
    <name type="scientific">Terasakiispira papahanaumokuakeensis</name>
    <dbReference type="NCBI Taxonomy" id="197479"/>
    <lineage>
        <taxon>Bacteria</taxon>
        <taxon>Pseudomonadati</taxon>
        <taxon>Pseudomonadota</taxon>
        <taxon>Gammaproteobacteria</taxon>
        <taxon>Oceanospirillales</taxon>
        <taxon>Terasakiispira</taxon>
    </lineage>
</organism>
<dbReference type="PANTHER" id="PTHR37423:SF1">
    <property type="entry name" value="OUTER MEMBRANE PROTEIN ASSEMBLY FACTOR BAMD"/>
    <property type="match status" value="1"/>
</dbReference>
<dbReference type="Gene3D" id="1.25.40.10">
    <property type="entry name" value="Tetratricopeptide repeat domain"/>
    <property type="match status" value="1"/>
</dbReference>
<evidence type="ECO:0000313" key="9">
    <source>
        <dbReference type="EMBL" id="ODC05487.1"/>
    </source>
</evidence>
<comment type="caution">
    <text evidence="9">The sequence shown here is derived from an EMBL/GenBank/DDBJ whole genome shotgun (WGS) entry which is preliminary data.</text>
</comment>
<evidence type="ECO:0000256" key="4">
    <source>
        <dbReference type="ARBA" id="ARBA00023237"/>
    </source>
</evidence>
<sequence>MLARTLGGALLIFNGLWLAGCASAPAPEDQSEAQLYQAAEEALDDERYQTALQNLQDLESRFPFGDYAEQVQLELIYVNYQNENYEAARATASRFIRLHPDHSKLDYAYYVKGLAAWRAGRYALESLDLVDLSQRDPGATREAYDDFLKLVQRFPNSDYASDARQRMRYLKNLLARQEVYIGQFYLRRGAPEAAIGRGRTVLQGYQDTPALPDAIAVMAEGYEHLKLQDQADKMIKLLRQVDPQHPQLTAQGFQMRYPPNQPDKTFWQIITFDLID</sequence>
<dbReference type="GO" id="GO:0043165">
    <property type="term" value="P:Gram-negative-bacterium-type cell outer membrane assembly"/>
    <property type="evidence" value="ECO:0007669"/>
    <property type="project" value="UniProtKB-UniRule"/>
</dbReference>
<dbReference type="CDD" id="cd15830">
    <property type="entry name" value="BamD"/>
    <property type="match status" value="1"/>
</dbReference>
<evidence type="ECO:0000313" key="10">
    <source>
        <dbReference type="Proteomes" id="UP000094291"/>
    </source>
</evidence>
<dbReference type="InterPro" id="IPR011990">
    <property type="entry name" value="TPR-like_helical_dom_sf"/>
</dbReference>
<dbReference type="EMBL" id="MDTQ01000001">
    <property type="protein sequence ID" value="ODC05487.1"/>
    <property type="molecule type" value="Genomic_DNA"/>
</dbReference>
<comment type="subunit">
    <text evidence="6">Part of the Bam complex.</text>
</comment>
<protein>
    <recommendedName>
        <fullName evidence="6">Outer membrane protein assembly factor BamD</fullName>
    </recommendedName>
</protein>
<dbReference type="GO" id="GO:1990063">
    <property type="term" value="C:Bam protein complex"/>
    <property type="evidence" value="ECO:0007669"/>
    <property type="project" value="TreeGrafter"/>
</dbReference>
<evidence type="ECO:0000256" key="3">
    <source>
        <dbReference type="ARBA" id="ARBA00023139"/>
    </source>
</evidence>
<dbReference type="NCBIfam" id="TIGR03302">
    <property type="entry name" value="OM_YfiO"/>
    <property type="match status" value="1"/>
</dbReference>
<accession>A0A1E2VET4</accession>
<keyword evidence="2 6" id="KW-0472">Membrane</keyword>
<feature type="chain" id="PRO_5009353968" description="Outer membrane protein assembly factor BamD" evidence="7">
    <location>
        <begin position="25"/>
        <end position="276"/>
    </location>
</feature>
<proteinExistence type="inferred from homology"/>
<evidence type="ECO:0000256" key="5">
    <source>
        <dbReference type="ARBA" id="ARBA00023288"/>
    </source>
</evidence>
<evidence type="ECO:0000256" key="1">
    <source>
        <dbReference type="ARBA" id="ARBA00022729"/>
    </source>
</evidence>
<comment type="function">
    <text evidence="6">Part of the outer membrane protein assembly complex, which is involved in assembly and insertion of beta-barrel proteins into the outer membrane.</text>
</comment>
<dbReference type="AlphaFoldDB" id="A0A1E2VET4"/>
<keyword evidence="3 6" id="KW-0564">Palmitate</keyword>
<keyword evidence="5 6" id="KW-0449">Lipoprotein</keyword>
<keyword evidence="1 6" id="KW-0732">Signal</keyword>
<gene>
    <name evidence="6" type="primary">bamD</name>
    <name evidence="9" type="ORF">BFW38_14365</name>
</gene>
<evidence type="ECO:0000256" key="6">
    <source>
        <dbReference type="HAMAP-Rule" id="MF_00922"/>
    </source>
</evidence>
<comment type="subcellular location">
    <subcellularLocation>
        <location evidence="6">Cell outer membrane</location>
        <topology evidence="6">Lipid-anchor</topology>
    </subcellularLocation>
</comment>
<feature type="signal peptide" evidence="7">
    <location>
        <begin position="1"/>
        <end position="24"/>
    </location>
</feature>
<evidence type="ECO:0000256" key="2">
    <source>
        <dbReference type="ARBA" id="ARBA00023136"/>
    </source>
</evidence>
<evidence type="ECO:0000259" key="8">
    <source>
        <dbReference type="Pfam" id="PF13525"/>
    </source>
</evidence>
<keyword evidence="4 6" id="KW-0998">Cell outer membrane</keyword>
<feature type="domain" description="Outer membrane lipoprotein BamD-like" evidence="8">
    <location>
        <begin position="29"/>
        <end position="235"/>
    </location>
</feature>
<dbReference type="Pfam" id="PF13525">
    <property type="entry name" value="YfiO"/>
    <property type="match status" value="1"/>
</dbReference>
<dbReference type="GO" id="GO:0051205">
    <property type="term" value="P:protein insertion into membrane"/>
    <property type="evidence" value="ECO:0007669"/>
    <property type="project" value="UniProtKB-UniRule"/>
</dbReference>
<dbReference type="PANTHER" id="PTHR37423">
    <property type="entry name" value="SOLUBLE LYTIC MUREIN TRANSGLYCOSYLASE-RELATED"/>
    <property type="match status" value="1"/>
</dbReference>
<keyword evidence="10" id="KW-1185">Reference proteome</keyword>
<evidence type="ECO:0000256" key="7">
    <source>
        <dbReference type="SAM" id="SignalP"/>
    </source>
</evidence>
<dbReference type="InterPro" id="IPR017689">
    <property type="entry name" value="BamD"/>
</dbReference>
<dbReference type="InterPro" id="IPR039565">
    <property type="entry name" value="BamD-like"/>
</dbReference>
<dbReference type="Proteomes" id="UP000094291">
    <property type="component" value="Unassembled WGS sequence"/>
</dbReference>